<name>R0KVN1_NOSB1</name>
<dbReference type="AlphaFoldDB" id="R0KVN1"/>
<dbReference type="OMA" id="WEDSESP"/>
<sequence length="219" mass="25564">MDCIISPKNALLLDKLMNSIKSNELIIDSNSKLLLQMVSDDKTKCCNISLDNDFFISVSLKNKLVVMNKPKFYMNKMKVLKIFTYDNMLVFDYEFEDYVYRHRFFAHKTNIFTINFTPCKVTNVDINLFLEVLKQVKNGDSKFVFDEEFAYIQNGENTIKFKCSNFNNVSFELCPTIFRMILSSCKMFNEAILCWENKGCPINLIFRSANIQASYFCAV</sequence>
<dbReference type="HOGENOM" id="CLU_102260_0_0_1"/>
<dbReference type="OrthoDB" id="2191577at2759"/>
<gene>
    <name evidence="1" type="ORF">NBO_11g0004</name>
</gene>
<dbReference type="EMBL" id="KB908919">
    <property type="protein sequence ID" value="EOB14931.1"/>
    <property type="molecule type" value="Genomic_DNA"/>
</dbReference>
<accession>R0KVN1</accession>
<reference evidence="1 2" key="1">
    <citation type="journal article" date="2013" name="BMC Genomics">
        <title>Comparative genomics of parasitic silkworm microsporidia reveal an association between genome expansion and host adaptation.</title>
        <authorList>
            <person name="Pan G."/>
            <person name="Xu J."/>
            <person name="Li T."/>
            <person name="Xia Q."/>
            <person name="Liu S.L."/>
            <person name="Zhang G."/>
            <person name="Li S."/>
            <person name="Li C."/>
            <person name="Liu H."/>
            <person name="Yang L."/>
            <person name="Liu T."/>
            <person name="Zhang X."/>
            <person name="Wu Z."/>
            <person name="Fan W."/>
            <person name="Dang X."/>
            <person name="Xiang H."/>
            <person name="Tao M."/>
            <person name="Li Y."/>
            <person name="Hu J."/>
            <person name="Li Z."/>
            <person name="Lin L."/>
            <person name="Luo J."/>
            <person name="Geng L."/>
            <person name="Wang L."/>
            <person name="Long M."/>
            <person name="Wan Y."/>
            <person name="He N."/>
            <person name="Zhang Z."/>
            <person name="Lu C."/>
            <person name="Keeling P.J."/>
            <person name="Wang J."/>
            <person name="Xiang Z."/>
            <person name="Zhou Z."/>
        </authorList>
    </citation>
    <scope>NUCLEOTIDE SEQUENCE [LARGE SCALE GENOMIC DNA]</scope>
    <source>
        <strain evidence="2">CQ1 / CVCC 102059</strain>
    </source>
</reference>
<protein>
    <recommendedName>
        <fullName evidence="3">Proliferating cell nuclear antigen</fullName>
    </recommendedName>
</protein>
<evidence type="ECO:0000313" key="2">
    <source>
        <dbReference type="Proteomes" id="UP000016927"/>
    </source>
</evidence>
<keyword evidence="2" id="KW-1185">Reference proteome</keyword>
<evidence type="ECO:0000313" key="1">
    <source>
        <dbReference type="EMBL" id="EOB14931.1"/>
    </source>
</evidence>
<dbReference type="Proteomes" id="UP000016927">
    <property type="component" value="Unassembled WGS sequence"/>
</dbReference>
<proteinExistence type="predicted"/>
<dbReference type="VEuPathDB" id="MicrosporidiaDB:NBO_11g0004"/>
<evidence type="ECO:0008006" key="3">
    <source>
        <dbReference type="Google" id="ProtNLM"/>
    </source>
</evidence>
<organism evidence="1 2">
    <name type="scientific">Nosema bombycis (strain CQ1 / CVCC 102059)</name>
    <name type="common">Microsporidian parasite</name>
    <name type="synonym">Pebrine of silkworm</name>
    <dbReference type="NCBI Taxonomy" id="578461"/>
    <lineage>
        <taxon>Eukaryota</taxon>
        <taxon>Fungi</taxon>
        <taxon>Fungi incertae sedis</taxon>
        <taxon>Microsporidia</taxon>
        <taxon>Nosematidae</taxon>
        <taxon>Nosema</taxon>
    </lineage>
</organism>